<dbReference type="InterPro" id="IPR042510">
    <property type="entry name" value="CIP2A"/>
</dbReference>
<evidence type="ECO:0000313" key="3">
    <source>
        <dbReference type="Proteomes" id="UP001652625"/>
    </source>
</evidence>
<evidence type="ECO:0000259" key="2">
    <source>
        <dbReference type="Pfam" id="PF21044"/>
    </source>
</evidence>
<protein>
    <submittedName>
        <fullName evidence="4">Protein CIP2A homolog L isoform X3</fullName>
    </submittedName>
</protein>
<proteinExistence type="predicted"/>
<dbReference type="Gene3D" id="1.10.287.1490">
    <property type="match status" value="1"/>
</dbReference>
<keyword evidence="1" id="KW-0175">Coiled coil</keyword>
<keyword evidence="3" id="KW-1185">Reference proteome</keyword>
<sequence length="911" mass="103848">MSWDTNACFKSLCAAYNEFIQNACEQNIQDLQRQIDVLIGITTHGGSFNSFSTKEIIYTESLSVLVSLINTPNLNIAVYVKSLMALSQLANNNETRFSLQKKFNLGTSLVTFILRNYDSSNNQLKLQSLSLMQKMTYKNKIFVPGIYVSDLISHLVKIIHTSKSSDHVLAALAVVANICHHNKNMQSCLKSMDDVKLLYKKLFQLLSHSDLSYSITSLSLLTSLVLNEEMGMKVFYGKNLTNIIQLIFNTLVTKEDTMCCQYAADLLMDLMACDRISRVIAETDVFITYIQRILNLIHSTDPQTTAKIFELLILFCGKECTSSKILKIFIDQCNDEETQLQSLTSSQAVLHWIAQPSAQNDDVTGHSSLLSIVFVREIISLAVHNGLSDKLSSYANYLFNVLLEHLNLNDEKINNEKILKHKCDRLARVVEVIIYLCEDEKYKVTVANSVCSERVIQMIFKVYELYSEELRLLRNPSYVCSQELSFLVVRSLELLSKIKHAVLSGVEKYASLLQDQRLHSFLGHALLSNSKYLVHAGLQILAEGFKSRDFQTKMVGEILVNYNQSREDLLKSHQFEEEVSTQPIFVPPIPALSDITNKGNHSQSASVAIITEHLKKGLEIKDSKLSDIMEFYEQKLTFLAGRETHLEDLLNAKTLALTQSDRLIAQYRCRQAQSEAECLKLRTMLQQNEKVIEKDTIKIEQFTKSKQDSDIKMNTLLEEIQQLRLTVTEHENLKTDFNDLSQKVNALEKSLLAADAENLSLAAMNDCLLKNNESLKVKIECSSDRIKIMEEEHLKISDSVKEKENKINEMKKHINQVEVQITEKQREVEENLSRISSYEKELRVREKTIKEIKYQVSSLESVCVQHEQTIKDREETISQMQEDLEKQTQIAAMIHNLTSGKINVAKSIPKL</sequence>
<dbReference type="PANTHER" id="PTHR23161">
    <property type="entry name" value="PROTEIN CIP2A"/>
    <property type="match status" value="1"/>
</dbReference>
<dbReference type="InterPro" id="IPR048701">
    <property type="entry name" value="CIP2A_N"/>
</dbReference>
<dbReference type="InterPro" id="IPR016024">
    <property type="entry name" value="ARM-type_fold"/>
</dbReference>
<dbReference type="SUPFAM" id="SSF48371">
    <property type="entry name" value="ARM repeat"/>
    <property type="match status" value="1"/>
</dbReference>
<organism evidence="3 4">
    <name type="scientific">Hydra vulgaris</name>
    <name type="common">Hydra</name>
    <name type="synonym">Hydra attenuata</name>
    <dbReference type="NCBI Taxonomy" id="6087"/>
    <lineage>
        <taxon>Eukaryota</taxon>
        <taxon>Metazoa</taxon>
        <taxon>Cnidaria</taxon>
        <taxon>Hydrozoa</taxon>
        <taxon>Hydroidolina</taxon>
        <taxon>Anthoathecata</taxon>
        <taxon>Aplanulata</taxon>
        <taxon>Hydridae</taxon>
        <taxon>Hydra</taxon>
    </lineage>
</organism>
<dbReference type="RefSeq" id="XP_065668373.1">
    <property type="nucleotide sequence ID" value="XM_065812301.1"/>
</dbReference>
<dbReference type="InterPro" id="IPR011989">
    <property type="entry name" value="ARM-like"/>
</dbReference>
<gene>
    <name evidence="4" type="primary">LOC100212562</name>
</gene>
<evidence type="ECO:0000313" key="4">
    <source>
        <dbReference type="RefSeq" id="XP_065668373.1"/>
    </source>
</evidence>
<evidence type="ECO:0000256" key="1">
    <source>
        <dbReference type="SAM" id="Coils"/>
    </source>
</evidence>
<feature type="domain" description="CIP2A N-terminal" evidence="2">
    <location>
        <begin position="25"/>
        <end position="566"/>
    </location>
</feature>
<dbReference type="GeneID" id="100212562"/>
<dbReference type="Gene3D" id="1.25.10.10">
    <property type="entry name" value="Leucine-rich Repeat Variant"/>
    <property type="match status" value="1"/>
</dbReference>
<accession>A0ABM4D292</accession>
<reference evidence="4" key="1">
    <citation type="submission" date="2025-08" db="UniProtKB">
        <authorList>
            <consortium name="RefSeq"/>
        </authorList>
    </citation>
    <scope>IDENTIFICATION</scope>
</reference>
<dbReference type="Pfam" id="PF21044">
    <property type="entry name" value="CIP2A_N"/>
    <property type="match status" value="1"/>
</dbReference>
<feature type="coiled-coil region" evidence="1">
    <location>
        <begin position="713"/>
        <end position="890"/>
    </location>
</feature>
<dbReference type="Proteomes" id="UP001652625">
    <property type="component" value="Chromosome 12"/>
</dbReference>
<name>A0ABM4D292_HYDVU</name>
<dbReference type="PANTHER" id="PTHR23161:SF2">
    <property type="entry name" value="PROTEIN CIP2A"/>
    <property type="match status" value="1"/>
</dbReference>